<evidence type="ECO:0000313" key="3">
    <source>
        <dbReference type="EMBL" id="NYE69182.1"/>
    </source>
</evidence>
<keyword evidence="2" id="KW-1133">Transmembrane helix</keyword>
<gene>
    <name evidence="3" type="ORF">BKA15_000511</name>
</gene>
<feature type="transmembrane region" description="Helical" evidence="2">
    <location>
        <begin position="34"/>
        <end position="54"/>
    </location>
</feature>
<protein>
    <submittedName>
        <fullName evidence="3">Uncharacterized protein</fullName>
    </submittedName>
</protein>
<dbReference type="Proteomes" id="UP000569914">
    <property type="component" value="Unassembled WGS sequence"/>
</dbReference>
<accession>A0A7Y9L946</accession>
<evidence type="ECO:0000256" key="2">
    <source>
        <dbReference type="SAM" id="Phobius"/>
    </source>
</evidence>
<feature type="compositionally biased region" description="Low complexity" evidence="1">
    <location>
        <begin position="95"/>
        <end position="105"/>
    </location>
</feature>
<evidence type="ECO:0000256" key="1">
    <source>
        <dbReference type="SAM" id="MobiDB-lite"/>
    </source>
</evidence>
<dbReference type="AlphaFoldDB" id="A0A7Y9L946"/>
<reference evidence="3 4" key="1">
    <citation type="submission" date="2020-07" db="EMBL/GenBank/DDBJ databases">
        <title>Sequencing the genomes of 1000 actinobacteria strains.</title>
        <authorList>
            <person name="Klenk H.-P."/>
        </authorList>
    </citation>
    <scope>NUCLEOTIDE SEQUENCE [LARGE SCALE GENOMIC DNA]</scope>
    <source>
        <strain evidence="3 4">DSM 22083</strain>
    </source>
</reference>
<feature type="region of interest" description="Disordered" evidence="1">
    <location>
        <begin position="1"/>
        <end position="30"/>
    </location>
</feature>
<sequence>MPDPDHEPGLSIGPGHGSEPDSDSDGREPQRGQVALVLGVVAAVLLAAAGFVVVRDLTSPDTADESVPSAPAATAPGRVETEPGGREPLPEGCRSPSASPSPLASEVAARQLCQRFGDRLRQDTRAMFDCTIDDRVEDCRPAARRAWTTLAALRQDPAYAKAQVVLTDAVALADENGRQYLGRTCTGRNDPQDETAIDCNAGYATFGLGLSTLELRLRSS</sequence>
<keyword evidence="2" id="KW-0472">Membrane</keyword>
<evidence type="ECO:0000313" key="4">
    <source>
        <dbReference type="Proteomes" id="UP000569914"/>
    </source>
</evidence>
<keyword evidence="4" id="KW-1185">Reference proteome</keyword>
<name>A0A7Y9L946_9ACTN</name>
<keyword evidence="2" id="KW-0812">Transmembrane</keyword>
<proteinExistence type="predicted"/>
<feature type="compositionally biased region" description="Basic and acidic residues" evidence="1">
    <location>
        <begin position="79"/>
        <end position="89"/>
    </location>
</feature>
<feature type="region of interest" description="Disordered" evidence="1">
    <location>
        <begin position="59"/>
        <end position="105"/>
    </location>
</feature>
<dbReference type="EMBL" id="JACCBU010000001">
    <property type="protein sequence ID" value="NYE69182.1"/>
    <property type="molecule type" value="Genomic_DNA"/>
</dbReference>
<dbReference type="RefSeq" id="WP_179747943.1">
    <property type="nucleotide sequence ID" value="NZ_JACCBU010000001.1"/>
</dbReference>
<comment type="caution">
    <text evidence="3">The sequence shown here is derived from an EMBL/GenBank/DDBJ whole genome shotgun (WGS) entry which is preliminary data.</text>
</comment>
<organism evidence="3 4">
    <name type="scientific">Microlunatus parietis</name>
    <dbReference type="NCBI Taxonomy" id="682979"/>
    <lineage>
        <taxon>Bacteria</taxon>
        <taxon>Bacillati</taxon>
        <taxon>Actinomycetota</taxon>
        <taxon>Actinomycetes</taxon>
        <taxon>Propionibacteriales</taxon>
        <taxon>Propionibacteriaceae</taxon>
        <taxon>Microlunatus</taxon>
    </lineage>
</organism>